<dbReference type="Gene3D" id="1.10.260.40">
    <property type="entry name" value="lambda repressor-like DNA-binding domains"/>
    <property type="match status" value="1"/>
</dbReference>
<dbReference type="EMBL" id="DVOE01000088">
    <property type="protein sequence ID" value="HIU99331.1"/>
    <property type="molecule type" value="Genomic_DNA"/>
</dbReference>
<feature type="domain" description="HTH cro/C1-type" evidence="1">
    <location>
        <begin position="72"/>
        <end position="116"/>
    </location>
</feature>
<dbReference type="CDD" id="cd00093">
    <property type="entry name" value="HTH_XRE"/>
    <property type="match status" value="1"/>
</dbReference>
<reference evidence="2" key="1">
    <citation type="submission" date="2020-10" db="EMBL/GenBank/DDBJ databases">
        <authorList>
            <person name="Gilroy R."/>
        </authorList>
    </citation>
    <scope>NUCLEOTIDE SEQUENCE</scope>
    <source>
        <strain evidence="2">10406</strain>
    </source>
</reference>
<dbReference type="InterPro" id="IPR001387">
    <property type="entry name" value="Cro/C1-type_HTH"/>
</dbReference>
<name>A0A9D1NB05_9FIRM</name>
<accession>A0A9D1NB05</accession>
<protein>
    <submittedName>
        <fullName evidence="2">Helix-turn-helix transcriptional regulator</fullName>
    </submittedName>
</protein>
<dbReference type="PROSITE" id="PS50943">
    <property type="entry name" value="HTH_CROC1"/>
    <property type="match status" value="1"/>
</dbReference>
<reference evidence="2" key="2">
    <citation type="journal article" date="2021" name="PeerJ">
        <title>Extensive microbial diversity within the chicken gut microbiome revealed by metagenomics and culture.</title>
        <authorList>
            <person name="Gilroy R."/>
            <person name="Ravi A."/>
            <person name="Getino M."/>
            <person name="Pursley I."/>
            <person name="Horton D.L."/>
            <person name="Alikhan N.F."/>
            <person name="Baker D."/>
            <person name="Gharbi K."/>
            <person name="Hall N."/>
            <person name="Watson M."/>
            <person name="Adriaenssens E.M."/>
            <person name="Foster-Nyarko E."/>
            <person name="Jarju S."/>
            <person name="Secka A."/>
            <person name="Antonio M."/>
            <person name="Oren A."/>
            <person name="Chaudhuri R.R."/>
            <person name="La Ragione R."/>
            <person name="Hildebrand F."/>
            <person name="Pallen M.J."/>
        </authorList>
    </citation>
    <scope>NUCLEOTIDE SEQUENCE</scope>
    <source>
        <strain evidence="2">10406</strain>
    </source>
</reference>
<evidence type="ECO:0000259" key="1">
    <source>
        <dbReference type="PROSITE" id="PS50943"/>
    </source>
</evidence>
<organism evidence="2 3">
    <name type="scientific">Candidatus Limadaptatus stercoripullorum</name>
    <dbReference type="NCBI Taxonomy" id="2840846"/>
    <lineage>
        <taxon>Bacteria</taxon>
        <taxon>Bacillati</taxon>
        <taxon>Bacillota</taxon>
        <taxon>Clostridia</taxon>
        <taxon>Eubacteriales</taxon>
        <taxon>Candidatus Limadaptatus</taxon>
    </lineage>
</organism>
<dbReference type="SMART" id="SM00530">
    <property type="entry name" value="HTH_XRE"/>
    <property type="match status" value="1"/>
</dbReference>
<dbReference type="Proteomes" id="UP000886857">
    <property type="component" value="Unassembled WGS sequence"/>
</dbReference>
<gene>
    <name evidence="2" type="ORF">IAC73_05775</name>
</gene>
<dbReference type="AlphaFoldDB" id="A0A9D1NB05"/>
<comment type="caution">
    <text evidence="2">The sequence shown here is derived from an EMBL/GenBank/DDBJ whole genome shotgun (WGS) entry which is preliminary data.</text>
</comment>
<sequence length="118" mass="13906">MKKVEIPYIDYDQLGRRLCDLRQSHPRMLRYVCFCRYQEMKEDPAKWDAAPEHCTRDGACEDCLRPVEREVSQSELARVLGVTKTMVGNWEQGRTSPDLEYLIMYSRITGIDLEKLLF</sequence>
<evidence type="ECO:0000313" key="2">
    <source>
        <dbReference type="EMBL" id="HIU99331.1"/>
    </source>
</evidence>
<evidence type="ECO:0000313" key="3">
    <source>
        <dbReference type="Proteomes" id="UP000886857"/>
    </source>
</evidence>
<dbReference type="InterPro" id="IPR010982">
    <property type="entry name" value="Lambda_DNA-bd_dom_sf"/>
</dbReference>
<dbReference type="SUPFAM" id="SSF47413">
    <property type="entry name" value="lambda repressor-like DNA-binding domains"/>
    <property type="match status" value="1"/>
</dbReference>
<dbReference type="Pfam" id="PF01381">
    <property type="entry name" value="HTH_3"/>
    <property type="match status" value="1"/>
</dbReference>
<proteinExistence type="predicted"/>
<dbReference type="GO" id="GO:0003677">
    <property type="term" value="F:DNA binding"/>
    <property type="evidence" value="ECO:0007669"/>
    <property type="project" value="InterPro"/>
</dbReference>